<dbReference type="EMBL" id="SPLM01000073">
    <property type="protein sequence ID" value="TMW62696.1"/>
    <property type="molecule type" value="Genomic_DNA"/>
</dbReference>
<feature type="compositionally biased region" description="Polar residues" evidence="1">
    <location>
        <begin position="386"/>
        <end position="404"/>
    </location>
</feature>
<gene>
    <name evidence="2" type="ORF">Poli38472_005314</name>
</gene>
<name>A0A8K1CH44_PYTOL</name>
<feature type="region of interest" description="Disordered" evidence="1">
    <location>
        <begin position="88"/>
        <end position="411"/>
    </location>
</feature>
<feature type="region of interest" description="Disordered" evidence="1">
    <location>
        <begin position="685"/>
        <end position="711"/>
    </location>
</feature>
<comment type="caution">
    <text evidence="2">The sequence shown here is derived from an EMBL/GenBank/DDBJ whole genome shotgun (WGS) entry which is preliminary data.</text>
</comment>
<dbReference type="AlphaFoldDB" id="A0A8K1CH44"/>
<feature type="compositionally biased region" description="Polar residues" evidence="1">
    <location>
        <begin position="282"/>
        <end position="296"/>
    </location>
</feature>
<sequence>MTEGRGSGRGGNGAGRGAGGRKGKAKAKASASNNAGAGGAAVAAPSVAKQAPTSTDSGRVITRATTQLKRVTVSTVVPEATKRLISSAIDAAQQSEQSATQSKKKKNKKKKRASVTSASVEAVAAPVPVVAPPKTEPAVSVAEASTESPPARTKKARKRKHKKSGAAAAKAEEEKESSASEQPTELVTSQASAQKAETAKVVEPEKKQTPETAAPKPLKKIVVLNKKTAGASSLSQAGTSAQVSPVSRVTTASPRNKVVEVKPAPDAQQEPTPKRATAAVPSVSSTENMSTPTKPQSKAVKHNKIKTPSSAASGEKPNVTHVGDNLPTPDSKFSKLPKSEDVGPADKTVASPTEDRHSPSPISPRVTSTSNEKKPSSPIKIIEEVNAQTNDAAHTAVSLSSNTPETEETRGIDTDALVQLIDAEEAMLGTQNNLDILAEAVPVQPTFTEEIEEDVEGEQQSDSSDFFSRMTAEEANSSIPDLLRLMEEGNDIAPADVLADTPQDIVQDPLTGLDILSQVTSGIPAAQPIVSISESSVPAEAAVHESLQPQCVDPQPVPVEQSPPSNVSFTVDEEMKTNDLKVAVHGEESRLPTTRKFNLLQLTPLVNFVESPEPARTRKRSWETAWGASFGLTDAGSAENDTQNAPSASTPLSSWFFSKGPANFKKRVVIPRDREVKSLMHAVPGSPRARIMSPASKHPQNTTTRATEEESGLSSFERFVQGLVAKSAWRSCYVSLDANDLLDPPLSPSLLKRFGAHSSRSLETESNSFDLGARQEESPRVAKKRSSSLAQLEEQIREERKRAKAFDETLLQALQGKTLSGKEVTEEYGHMLTPKNNSCLHQQKVARAQFLLKGMQYRD</sequence>
<accession>A0A8K1CH44</accession>
<feature type="compositionally biased region" description="Polar residues" evidence="1">
    <location>
        <begin position="230"/>
        <end position="254"/>
    </location>
</feature>
<feature type="compositionally biased region" description="Low complexity" evidence="1">
    <location>
        <begin position="28"/>
        <end position="44"/>
    </location>
</feature>
<evidence type="ECO:0000313" key="3">
    <source>
        <dbReference type="Proteomes" id="UP000794436"/>
    </source>
</evidence>
<protein>
    <submittedName>
        <fullName evidence="2">Uncharacterized protein</fullName>
    </submittedName>
</protein>
<feature type="compositionally biased region" description="Low complexity" evidence="1">
    <location>
        <begin position="114"/>
        <end position="128"/>
    </location>
</feature>
<feature type="compositionally biased region" description="Basic residues" evidence="1">
    <location>
        <begin position="152"/>
        <end position="164"/>
    </location>
</feature>
<evidence type="ECO:0000313" key="2">
    <source>
        <dbReference type="EMBL" id="TMW62696.1"/>
    </source>
</evidence>
<dbReference type="OrthoDB" id="79932at2759"/>
<keyword evidence="3" id="KW-1185">Reference proteome</keyword>
<feature type="region of interest" description="Disordered" evidence="1">
    <location>
        <begin position="762"/>
        <end position="788"/>
    </location>
</feature>
<feature type="compositionally biased region" description="Polar residues" evidence="1">
    <location>
        <begin position="182"/>
        <end position="195"/>
    </location>
</feature>
<organism evidence="2 3">
    <name type="scientific">Pythium oligandrum</name>
    <name type="common">Mycoparasitic fungus</name>
    <dbReference type="NCBI Taxonomy" id="41045"/>
    <lineage>
        <taxon>Eukaryota</taxon>
        <taxon>Sar</taxon>
        <taxon>Stramenopiles</taxon>
        <taxon>Oomycota</taxon>
        <taxon>Peronosporomycetes</taxon>
        <taxon>Pythiales</taxon>
        <taxon>Pythiaceae</taxon>
        <taxon>Pythium</taxon>
    </lineage>
</organism>
<feature type="compositionally biased region" description="Basic and acidic residues" evidence="1">
    <location>
        <begin position="197"/>
        <end position="209"/>
    </location>
</feature>
<evidence type="ECO:0000256" key="1">
    <source>
        <dbReference type="SAM" id="MobiDB-lite"/>
    </source>
</evidence>
<feature type="region of interest" description="Disordered" evidence="1">
    <location>
        <begin position="1"/>
        <end position="63"/>
    </location>
</feature>
<feature type="compositionally biased region" description="Basic residues" evidence="1">
    <location>
        <begin position="102"/>
        <end position="113"/>
    </location>
</feature>
<feature type="compositionally biased region" description="Low complexity" evidence="1">
    <location>
        <begin position="91"/>
        <end position="101"/>
    </location>
</feature>
<feature type="compositionally biased region" description="Polar residues" evidence="1">
    <location>
        <begin position="51"/>
        <end position="63"/>
    </location>
</feature>
<proteinExistence type="predicted"/>
<reference evidence="2" key="1">
    <citation type="submission" date="2019-03" db="EMBL/GenBank/DDBJ databases">
        <title>Long read genome sequence of the mycoparasitic Pythium oligandrum ATCC 38472 isolated from sugarbeet rhizosphere.</title>
        <authorList>
            <person name="Gaulin E."/>
        </authorList>
    </citation>
    <scope>NUCLEOTIDE SEQUENCE</scope>
    <source>
        <strain evidence="2">ATCC 38472_TT</strain>
    </source>
</reference>
<dbReference type="Proteomes" id="UP000794436">
    <property type="component" value="Unassembled WGS sequence"/>
</dbReference>
<feature type="compositionally biased region" description="Gly residues" evidence="1">
    <location>
        <begin position="1"/>
        <end position="18"/>
    </location>
</feature>